<reference evidence="1" key="1">
    <citation type="submission" date="2022-08" db="EMBL/GenBank/DDBJ databases">
        <title>Genome Sequence of Lecanicillium fungicola.</title>
        <authorList>
            <person name="Buettner E."/>
        </authorList>
    </citation>
    <scope>NUCLEOTIDE SEQUENCE</scope>
    <source>
        <strain evidence="1">Babe33</strain>
    </source>
</reference>
<proteinExistence type="predicted"/>
<keyword evidence="2" id="KW-1185">Reference proteome</keyword>
<accession>A0ACC1MJG8</accession>
<gene>
    <name evidence="1" type="ORF">NQ176_g10130</name>
</gene>
<evidence type="ECO:0000313" key="1">
    <source>
        <dbReference type="EMBL" id="KAJ2966486.1"/>
    </source>
</evidence>
<protein>
    <submittedName>
        <fullName evidence="1">Uncharacterized protein</fullName>
    </submittedName>
</protein>
<evidence type="ECO:0000313" key="2">
    <source>
        <dbReference type="Proteomes" id="UP001143910"/>
    </source>
</evidence>
<name>A0ACC1MJG8_9HYPO</name>
<comment type="caution">
    <text evidence="1">The sequence shown here is derived from an EMBL/GenBank/DDBJ whole genome shotgun (WGS) entry which is preliminary data.</text>
</comment>
<dbReference type="EMBL" id="JANJQO010002611">
    <property type="protein sequence ID" value="KAJ2966486.1"/>
    <property type="molecule type" value="Genomic_DNA"/>
</dbReference>
<organism evidence="1 2">
    <name type="scientific">Zarea fungicola</name>
    <dbReference type="NCBI Taxonomy" id="93591"/>
    <lineage>
        <taxon>Eukaryota</taxon>
        <taxon>Fungi</taxon>
        <taxon>Dikarya</taxon>
        <taxon>Ascomycota</taxon>
        <taxon>Pezizomycotina</taxon>
        <taxon>Sordariomycetes</taxon>
        <taxon>Hypocreomycetidae</taxon>
        <taxon>Hypocreales</taxon>
        <taxon>Cordycipitaceae</taxon>
        <taxon>Zarea</taxon>
    </lineage>
</organism>
<dbReference type="Proteomes" id="UP001143910">
    <property type="component" value="Unassembled WGS sequence"/>
</dbReference>
<sequence length="264" mass="30333">MRRAEAERLSALEFTHRVAGPAGRPSTRSFQIGEAGFKFFNPDDDRDYWYDIVEGPNARRQFELHTDPFYAECRAYGRINEARKSGKVKQAISMPCFGFLFIDEKYLPILLESGVDLEEDCLLHEDCISTASESATPPPPRTRDPSKAPIRSIVKELASHSSGVNYRSIERIRQDILALNRLQVYNRDVRMDNILDGKLVDFGSAWTEPHCCMSPLNFREADHAKVGDLAMLEEIADDEGYLVSWRRFKNLEYKKKLRPKKVKK</sequence>